<dbReference type="EMBL" id="CM045770">
    <property type="protein sequence ID" value="KAI7991104.1"/>
    <property type="molecule type" value="Genomic_DNA"/>
</dbReference>
<dbReference type="Proteomes" id="UP001060215">
    <property type="component" value="Chromosome 13"/>
</dbReference>
<comment type="caution">
    <text evidence="1">The sequence shown here is derived from an EMBL/GenBank/DDBJ whole genome shotgun (WGS) entry which is preliminary data.</text>
</comment>
<proteinExistence type="predicted"/>
<keyword evidence="2" id="KW-1185">Reference proteome</keyword>
<reference evidence="1 2" key="1">
    <citation type="journal article" date="2022" name="Plant J.">
        <title>Chromosome-level genome of Camellia lanceoleosa provides a valuable resource for understanding genome evolution and self-incompatibility.</title>
        <authorList>
            <person name="Gong W."/>
            <person name="Xiao S."/>
            <person name="Wang L."/>
            <person name="Liao Z."/>
            <person name="Chang Y."/>
            <person name="Mo W."/>
            <person name="Hu G."/>
            <person name="Li W."/>
            <person name="Zhao G."/>
            <person name="Zhu H."/>
            <person name="Hu X."/>
            <person name="Ji K."/>
            <person name="Xiang X."/>
            <person name="Song Q."/>
            <person name="Yuan D."/>
            <person name="Jin S."/>
            <person name="Zhang L."/>
        </authorList>
    </citation>
    <scope>NUCLEOTIDE SEQUENCE [LARGE SCALE GENOMIC DNA]</scope>
    <source>
        <strain evidence="1">SQ_2022a</strain>
    </source>
</reference>
<evidence type="ECO:0000313" key="1">
    <source>
        <dbReference type="EMBL" id="KAI7991104.1"/>
    </source>
</evidence>
<organism evidence="1 2">
    <name type="scientific">Camellia lanceoleosa</name>
    <dbReference type="NCBI Taxonomy" id="1840588"/>
    <lineage>
        <taxon>Eukaryota</taxon>
        <taxon>Viridiplantae</taxon>
        <taxon>Streptophyta</taxon>
        <taxon>Embryophyta</taxon>
        <taxon>Tracheophyta</taxon>
        <taxon>Spermatophyta</taxon>
        <taxon>Magnoliopsida</taxon>
        <taxon>eudicotyledons</taxon>
        <taxon>Gunneridae</taxon>
        <taxon>Pentapetalae</taxon>
        <taxon>asterids</taxon>
        <taxon>Ericales</taxon>
        <taxon>Theaceae</taxon>
        <taxon>Camellia</taxon>
    </lineage>
</organism>
<name>A0ACC0FQX2_9ERIC</name>
<sequence length="533" mass="59330">MNRRLQGLSKRPTETQSARGAFFLLLGAMSSCVAPPLLVFSLSFLLSILSCSSDDPTFKGIDLENPVIDVTPSPLTGYTSSSHGSKDVLLCERVRVAGQSRLELGSYANAYQVKLVPSAVIPERLHNKIQICFHQNASRGLCQCETDEWKTVHKELWSSVMSPYEDRYVDVKFVDKIAGYVTVIVDKGQGFISWCLGLIYLSVSLHLLMFVFGFCGLCRVSKMASLLSCFWFCFILCWHQRVSWVPFYYSSSMAVGVFLVIIILLFQGMKFLPTGRKNVFYLTLYGSVLGAGSFLLRHFSMLVNSILVSFGLSEEMRNPVSIFILLGIVVVGAALGYWMVRKFVIAEDGSVDVGVAQFVKWAMRGIAATFIFQSTLDTPLAMGALASCLSICFLITSFKWNGPDRSGMVASRGTVWNSSRRSSGWSDSPVKVMISPTTGRVTRNQQDYYSTFHRTPNRKKFSKKESETYTQESTRHAMAELASSPKFTDWIIMHADRIQLLPDDSSANTIGSGSDSTDENLVESGDQCSLFKW</sequence>
<evidence type="ECO:0000313" key="2">
    <source>
        <dbReference type="Proteomes" id="UP001060215"/>
    </source>
</evidence>
<accession>A0ACC0FQX2</accession>
<gene>
    <name evidence="1" type="ORF">LOK49_LG12G02188</name>
</gene>
<protein>
    <submittedName>
        <fullName evidence="1">Uncharacterized protein</fullName>
    </submittedName>
</protein>